<dbReference type="InterPro" id="IPR024317">
    <property type="entry name" value="Dynein_heavy_chain_D4_dom"/>
</dbReference>
<evidence type="ECO:0000256" key="9">
    <source>
        <dbReference type="ARBA" id="ARBA00023054"/>
    </source>
</evidence>
<dbReference type="Gene3D" id="6.10.140.1060">
    <property type="match status" value="1"/>
</dbReference>
<dbReference type="InterPro" id="IPR043160">
    <property type="entry name" value="Dynein_C_barrel"/>
</dbReference>
<dbReference type="Gene3D" id="1.10.472.130">
    <property type="match status" value="1"/>
</dbReference>
<dbReference type="Gene3D" id="1.20.920.30">
    <property type="match status" value="1"/>
</dbReference>
<keyword evidence="9 14" id="KW-0175">Coiled coil</keyword>
<dbReference type="OrthoDB" id="424310at2759"/>
<evidence type="ECO:0000256" key="3">
    <source>
        <dbReference type="ARBA" id="ARBA00022490"/>
    </source>
</evidence>
<dbReference type="Pfam" id="PF17857">
    <property type="entry name" value="AAA_lid_1"/>
    <property type="match status" value="1"/>
</dbReference>
<dbReference type="GO" id="GO:0005524">
    <property type="term" value="F:ATP binding"/>
    <property type="evidence" value="ECO:0007669"/>
    <property type="project" value="UniProtKB-KW"/>
</dbReference>
<gene>
    <name evidence="17" type="ORF">KQP761_LOCUS20000</name>
</gene>
<feature type="compositionally biased region" description="Basic and acidic residues" evidence="15">
    <location>
        <begin position="542"/>
        <end position="556"/>
    </location>
</feature>
<feature type="compositionally biased region" description="Basic and acidic residues" evidence="15">
    <location>
        <begin position="619"/>
        <end position="637"/>
    </location>
</feature>
<dbReference type="GO" id="GO:0008569">
    <property type="term" value="F:minus-end-directed microtubule motor activity"/>
    <property type="evidence" value="ECO:0007669"/>
    <property type="project" value="InterPro"/>
</dbReference>
<feature type="coiled-coil region" evidence="14">
    <location>
        <begin position="3223"/>
        <end position="3313"/>
    </location>
</feature>
<evidence type="ECO:0000313" key="18">
    <source>
        <dbReference type="Proteomes" id="UP000663834"/>
    </source>
</evidence>
<dbReference type="Gene3D" id="3.20.180.20">
    <property type="entry name" value="Dynein heavy chain, N-terminal domain 2"/>
    <property type="match status" value="1"/>
</dbReference>
<evidence type="ECO:0000313" key="17">
    <source>
        <dbReference type="EMBL" id="CAF1579453.1"/>
    </source>
</evidence>
<dbReference type="FunFam" id="1.10.8.710:FF:000001">
    <property type="entry name" value="Dynein axonemal heavy chain 2"/>
    <property type="match status" value="1"/>
</dbReference>
<keyword evidence="10" id="KW-0969">Cilium</keyword>
<dbReference type="InterPro" id="IPR042222">
    <property type="entry name" value="Dynein_2_N"/>
</dbReference>
<evidence type="ECO:0000256" key="14">
    <source>
        <dbReference type="SAM" id="Coils"/>
    </source>
</evidence>
<dbReference type="GO" id="GO:0007018">
    <property type="term" value="P:microtubule-based movement"/>
    <property type="evidence" value="ECO:0007669"/>
    <property type="project" value="InterPro"/>
</dbReference>
<dbReference type="Gene3D" id="1.20.1270.280">
    <property type="match status" value="1"/>
</dbReference>
<dbReference type="Pfam" id="PF18198">
    <property type="entry name" value="AAA_lid_11"/>
    <property type="match status" value="1"/>
</dbReference>
<dbReference type="FunFam" id="1.20.140.100:FF:000004">
    <property type="entry name" value="Dynein axonemal heavy chain 6"/>
    <property type="match status" value="1"/>
</dbReference>
<dbReference type="InterPro" id="IPR027417">
    <property type="entry name" value="P-loop_NTPase"/>
</dbReference>
<comment type="caution">
    <text evidence="17">The sequence shown here is derived from an EMBL/GenBank/DDBJ whole genome shotgun (WGS) entry which is preliminary data.</text>
</comment>
<dbReference type="InterPro" id="IPR041658">
    <property type="entry name" value="AAA_lid_11"/>
</dbReference>
<evidence type="ECO:0000256" key="15">
    <source>
        <dbReference type="SAM" id="MobiDB-lite"/>
    </source>
</evidence>
<feature type="region of interest" description="Disordered" evidence="15">
    <location>
        <begin position="47"/>
        <end position="71"/>
    </location>
</feature>
<dbReference type="FunFam" id="3.40.50.300:FF:001810">
    <property type="entry name" value="Cytoplasmic dynein 2 heavy chain 1"/>
    <property type="match status" value="1"/>
</dbReference>
<dbReference type="InterPro" id="IPR042228">
    <property type="entry name" value="Dynein_linker_3"/>
</dbReference>
<dbReference type="Gene3D" id="1.10.287.2620">
    <property type="match status" value="1"/>
</dbReference>
<feature type="region of interest" description="Disordered" evidence="15">
    <location>
        <begin position="535"/>
        <end position="567"/>
    </location>
</feature>
<dbReference type="PANTHER" id="PTHR22878:SF69">
    <property type="entry name" value="DYNEIN HEAVY CHAIN"/>
    <property type="match status" value="1"/>
</dbReference>
<dbReference type="Pfam" id="PF12780">
    <property type="entry name" value="AAA_8"/>
    <property type="match status" value="1"/>
</dbReference>
<evidence type="ECO:0000256" key="13">
    <source>
        <dbReference type="ARBA" id="ARBA00023273"/>
    </source>
</evidence>
<dbReference type="InterPro" id="IPR024743">
    <property type="entry name" value="Dynein_HC_stalk"/>
</dbReference>
<evidence type="ECO:0000256" key="12">
    <source>
        <dbReference type="ARBA" id="ARBA00023212"/>
    </source>
</evidence>
<keyword evidence="4" id="KW-0493">Microtubule</keyword>
<dbReference type="InterPro" id="IPR042219">
    <property type="entry name" value="AAA_lid_11_sf"/>
</dbReference>
<dbReference type="GO" id="GO:0045505">
    <property type="term" value="F:dynein intermediate chain binding"/>
    <property type="evidence" value="ECO:0007669"/>
    <property type="project" value="InterPro"/>
</dbReference>
<keyword evidence="6" id="KW-0547">Nucleotide-binding</keyword>
<dbReference type="FunFam" id="1.20.58.1120:FF:000007">
    <property type="entry name" value="Dynein heavy chain 4"/>
    <property type="match status" value="1"/>
</dbReference>
<keyword evidence="7" id="KW-0067">ATP-binding</keyword>
<reference evidence="17" key="1">
    <citation type="submission" date="2021-02" db="EMBL/GenBank/DDBJ databases">
        <authorList>
            <person name="Nowell W R."/>
        </authorList>
    </citation>
    <scope>NUCLEOTIDE SEQUENCE</scope>
</reference>
<keyword evidence="11" id="KW-0505">Motor protein</keyword>
<keyword evidence="13" id="KW-0966">Cell projection</keyword>
<evidence type="ECO:0000259" key="16">
    <source>
        <dbReference type="SMART" id="SM00382"/>
    </source>
</evidence>
<protein>
    <recommendedName>
        <fullName evidence="16">AAA+ ATPase domain-containing protein</fullName>
    </recommendedName>
</protein>
<dbReference type="Gene3D" id="1.10.8.1220">
    <property type="match status" value="1"/>
</dbReference>
<dbReference type="InterPro" id="IPR035706">
    <property type="entry name" value="AAA_9"/>
</dbReference>
<dbReference type="Pfam" id="PF12781">
    <property type="entry name" value="AAA_9"/>
    <property type="match status" value="1"/>
</dbReference>
<keyword evidence="8" id="KW-0243">Dynein</keyword>
<dbReference type="Pfam" id="PF12775">
    <property type="entry name" value="AAA_7"/>
    <property type="match status" value="2"/>
</dbReference>
<dbReference type="Pfam" id="PF08393">
    <property type="entry name" value="DHC_N2"/>
    <property type="match status" value="1"/>
</dbReference>
<evidence type="ECO:0000256" key="6">
    <source>
        <dbReference type="ARBA" id="ARBA00022741"/>
    </source>
</evidence>
<evidence type="ECO:0000256" key="5">
    <source>
        <dbReference type="ARBA" id="ARBA00022737"/>
    </source>
</evidence>
<dbReference type="FunFam" id="1.20.920.30:FF:000002">
    <property type="entry name" value="Dynein axonemal heavy chain 3"/>
    <property type="match status" value="1"/>
</dbReference>
<feature type="domain" description="AAA+ ATPase" evidence="16">
    <location>
        <begin position="2358"/>
        <end position="2549"/>
    </location>
</feature>
<feature type="domain" description="AAA+ ATPase" evidence="16">
    <location>
        <begin position="1593"/>
        <end position="1731"/>
    </location>
</feature>
<feature type="region of interest" description="Disordered" evidence="15">
    <location>
        <begin position="614"/>
        <end position="637"/>
    </location>
</feature>
<dbReference type="Pfam" id="PF12774">
    <property type="entry name" value="AAA_6"/>
    <property type="match status" value="1"/>
</dbReference>
<evidence type="ECO:0000256" key="2">
    <source>
        <dbReference type="ARBA" id="ARBA00008887"/>
    </source>
</evidence>
<comment type="subcellular location">
    <subcellularLocation>
        <location evidence="1">Cytoplasm</location>
        <location evidence="1">Cytoskeleton</location>
        <location evidence="1">Cilium axoneme</location>
    </subcellularLocation>
</comment>
<dbReference type="InterPro" id="IPR041589">
    <property type="entry name" value="DNAH3_AAA_lid_1"/>
</dbReference>
<dbReference type="Proteomes" id="UP000663834">
    <property type="component" value="Unassembled WGS sequence"/>
</dbReference>
<dbReference type="InterPro" id="IPR041228">
    <property type="entry name" value="Dynein_C"/>
</dbReference>
<accession>A0A815Z527</accession>
<dbReference type="GO" id="GO:0030286">
    <property type="term" value="C:dynein complex"/>
    <property type="evidence" value="ECO:0007669"/>
    <property type="project" value="UniProtKB-KW"/>
</dbReference>
<dbReference type="FunFam" id="3.20.180.20:FF:000001">
    <property type="entry name" value="Dynein axonemal heavy chain 5"/>
    <property type="match status" value="1"/>
</dbReference>
<keyword evidence="3" id="KW-0963">Cytoplasm</keyword>
<dbReference type="Gene3D" id="3.40.50.300">
    <property type="entry name" value="P-loop containing nucleotide triphosphate hydrolases"/>
    <property type="match status" value="6"/>
</dbReference>
<dbReference type="Gene3D" id="1.20.140.100">
    <property type="entry name" value="Dynein heavy chain, N-terminal domain 2"/>
    <property type="match status" value="1"/>
</dbReference>
<evidence type="ECO:0000256" key="1">
    <source>
        <dbReference type="ARBA" id="ARBA00004430"/>
    </source>
</evidence>
<dbReference type="InterPro" id="IPR035699">
    <property type="entry name" value="AAA_6"/>
</dbReference>
<dbReference type="SMART" id="SM00382">
    <property type="entry name" value="AAA"/>
    <property type="match status" value="2"/>
</dbReference>
<evidence type="ECO:0000256" key="11">
    <source>
        <dbReference type="ARBA" id="ARBA00023175"/>
    </source>
</evidence>
<evidence type="ECO:0000256" key="8">
    <source>
        <dbReference type="ARBA" id="ARBA00023017"/>
    </source>
</evidence>
<dbReference type="Gene3D" id="1.10.8.710">
    <property type="match status" value="1"/>
</dbReference>
<dbReference type="InterPro" id="IPR004273">
    <property type="entry name" value="Dynein_heavy_D6_P-loop"/>
</dbReference>
<dbReference type="GO" id="GO:0005874">
    <property type="term" value="C:microtubule"/>
    <property type="evidence" value="ECO:0007669"/>
    <property type="project" value="UniProtKB-KW"/>
</dbReference>
<organism evidence="17 18">
    <name type="scientific">Rotaria magnacalcarata</name>
    <dbReference type="NCBI Taxonomy" id="392030"/>
    <lineage>
        <taxon>Eukaryota</taxon>
        <taxon>Metazoa</taxon>
        <taxon>Spiralia</taxon>
        <taxon>Gnathifera</taxon>
        <taxon>Rotifera</taxon>
        <taxon>Eurotatoria</taxon>
        <taxon>Bdelloidea</taxon>
        <taxon>Philodinida</taxon>
        <taxon>Philodinidae</taxon>
        <taxon>Rotaria</taxon>
    </lineage>
</organism>
<sequence length="4565" mass="525414">MSSEQRKMLDVSVAPQKLYQFREFLQSNYDNCEAKAYVEHIAQDRDGKSPRLVSGKHLSRTLSRNEPRNPFPLHLKSLERWQYEHSSTKKLGGRIDEEDIHAQASTDGTKASQTLWLKFEAEKDPQDAAYQLIRLRRKLGLPTQLPIHGPEGKQALQRHLKGVENEQSAHSEANQIFYYCLLTDRHKHYSPYNPYQLEIQPNGVEALASKSYWTMSAFYITHVNQVDSSETTMTPALVWLWERYKYNYLINRFSCFSNFRKWRTFRCWWSNVQEEKLQRKLSIHYRKLFYANEIFQGIIIHVKALCEVYYFGQKDQAQPFYLLDRHAYQQTLTLEEFTRRQFAQMHTTVAKLNKFLDQVAVLASDACQKAAELEGIPMDALADPNCYRRPIEEEEAEEAAQTYLESKQNRASVLRDTHMRRKRTRHVGPSFAVRKHWRDTLTRLTEFLRLLDYIILELLRRLVKSAVRDLLIHLRDSFTVEFELANQGQNEDEEDFKFQPSHVRSATSLKSLRTKYQLRSESHTTYQTLRTTLNSELSSIRESTEHQSKSSERGPDTRMPTAEPGIRSDEFEQDDFYLIIEPNDILDLPRIETTARVPRPMFEINVLLKITQATAKKAPNKEEASRSDSAHESRTRVSYEISPNEYDFKNATRDIINGLEAAVGQVSSLCDHPTLQLFSTYPNYDPLNPKARTPIRVSEVRWPDVDFLFGDDVEHQDIITETLNTVNRSLSNVQLFVKRYQKYCDMVLTCVQVNINESLKRKDLSTDDLHFLMSKHTQQIMKIKQMIVQQRIGLLLIKAQEFHDAVIPYPENVVNAIGRYLPPVAIDKNERMQKTIREVLKLLDRDPRSVEEFVQHIATLNKVNSDLANLDVEFETISKMFHIIKDFSMNIVPEAYALFRSLAPIYHQLKSSLLYTEAQCDENVQKFTVELNEMIQRLYEQTIELKTKSKDPALLTNETRTETALDIITLLQENLAKLNEKAKNYSSFQERFNQISKQSTKKRVLGDYQMTSKMQRYNVTVSIQTVHSEINDIEQDINLRKLLWESQQKWTKLYREWTNTVLDAIDIDLLQKDVNKFTQNIYMLEKALPSNNIIPSLKERIVEFKAAMPVILALRNPHMKQRHFDRLRVLIGKDVIDDENLRLSKLLKTEILQLTEKITDVASLASNEASLETMLNKIIERWRSLDFRLLPHLGKDTYIITGFEEILQQLEESQLTMSTIKSSRYISPIRQLVDEWDKRLGLLSKTIDEWITCQRRWLYLEQIFSTPDIQLTAETKIFSQIDKTWKELMRKTEQQPNALKATTQPGTLELLQTNNAQMEKIQRALEDYLETKRLAFPRLFFLSNEDLLDILSHSKDANCVQPHLRKCFANVFHLNIAKSPVEVVTSMQSVEGEVVNFPKTVRPRGMVEQWLASVEQAMYDAVKHHLKLGLSDIKTTDYSNWILQHPGQVVLTISQVLYTRQVNEKLDSQSNENDAGLIEIRDQMIITINNVCTLVFANVEQSKLLTVEALLTLQVHWRDIFDMLIKTHTRDRNDFEWQKHLRYDWSDKETNFQILQCDASFPYGYEYLGCSSRLVVTPLTDRCYLTLTGAIKLNLGGAPSGPAGTGKTETVKDLSKSFGKLCLVFNCSDELDHKTLGKMFSGLAQSGSWCCFDEFNRIDVEVLSVVAQQLLTIKTAKDAHAQRFTFDGREIKMNPTCGFFVTMNPTYSGRFELPDNLKPMFRPIAMMIPFFALIGEVILFSVGFTSAKVLATKIVYLYNLSNSQLSQQDHYDFGMRAIKAVLLTAGEIKRTHVRDSNLTDEQSEEAIMLQALIESNIPKLLKEDTVLFLGILRDLFPQADKELVEHGHIRHAIKRAIKDLNYEYWPAQADKALQLYNQIVLRHGTMLVGGASGGKTAVRNILQRAITLASHTSQDAASTRSSRPATVDVTVLNPKSMQISELYGAINADTLEFSDGMLGSVMRSYSKAQESQGTPDKSEHHTDHWQWLVLDGPIDTLWVENLNTLGSVMRSYSKAQESQGTPDKSEHHTDHWQWLVLDGPIDTLWVENLNTLLDDSKILCLANGERIGMSGHTRIIFEVDSLTNASPATVSRCAMVYLDPSDLGYKPFLNYWYRCRLPITFPKNAIEFLRELMDFSIDKGFAFLSTLKDPWHIPVSKINVLQTLCYLLSTFLDYLDKHGGFGEEDQRLAQTPGSNPAAASTSKSYTPIDELVVYIINEKKQYYLQKNPKNIRQCLIRIYIFCYVWSFGGGLKREDNFEDDNLINQKEQIKVDRDPTTQEFDAFVRDVFNSNVNYAVYLPPDARMIFDYMIDLNTFLYHEWETLVPKTDVLIKSEHLQNVIPTVDIVRYSFLIAAILIHKKPVLLTGNSGVGKTLLIESMLRSLTSPEGNYVRPGTILGDILQYSATKSSSTIKLAQNSEVPAENVEGAALQSLKIQMSAQTTPNKLVNQVMGSLIKKGTNLLGCQPGKWLFVFIDDLNIPQVDSFGDQPTLETLRYTLQTGSAIDAKKNQIRPISDLTFITACDSPSSGRSIPSKRLLQSFSIFALPDPAAKQLFHIYSVRLGRFLNISEFPVDVRASLFVLVSACLVMYYRVSINILPTPSKVHYIFNLRDLAKLSQGIMQASPKNMTTQDSLSVLFAHECLRVFADRLVAESDLAIFYKHLNATITGYFKITLDTTKYLDNPLLFCNFLKSDDRLYQQLHDWRQCCSIFLDYQMRHNLSEHSTLNMVFFKEAVEHVLRICRVLQQPGGHLLLIGLDGTGRKTCLQLASFISGHLMSQLNVKRGYSYQEFRDDLKVVFKLVTLQNRQVVLFVQEKDLLFDSFIEDIESILNSGTVVDLFEPDEFDALTMDLKADAYAAGMSDTPVQLREFFYQRVRTNLHVTISFSPAGKKFREICRLHPALLNCTSIDWFTEWSEISMSQVADVFLETVDFRILASDNEAYNQSEFRHRLALCCVSLHKVVIETAKRFYATHKRIYYLTPSSYMDLMKTYDRMMTQTKQDFLTSYNRLSTGLLKLSDANASVSIMRDELAILGPQIDAKEKEIEHLLNQLQKDQIAVLEVKEIVEVEEQKVHEDTDMVERYATQAELDLKNVIPVLDEAMADVSQLDKADVAEVRVYQNPPYQVMMVMCAVCILLDCKPDWGTARQVLGDSGFIGRLTNLDINHISDRTYRKLLQYSRHQQFTPDLIGKVSSACRSFCKWVLAIQRYHEVYRTVKPKEEKLKTANEALEVMRKSLARKQEMLKLVKDHLQELEDKYRNSIDEKQALYARRELMKQRMARAHELTNVLAIEKVRWQEQLNQLEEKVRLLIGNALLSAAAINYFGPFNTEFRYELMRDFQKVLLDKSIQFSSDFNLSSVLSTASEIRNWISQQLPDDECSIENAVLVKHCTKWPLLIDPQRQATQWIRTKEAENNLRVITYDDPTLLRVCEQCMRIGLPLLIENVGETIESSLLPILERDSFRKTTSSMGTIRFNDVDIECNPNFRVYFITQLNNPHYLPDICIRVTLINFTITQNGLEHQLLSLVVLNEEPQLEHERKILLETMAQDLKSLRDYEDRTLEMLTASEQHILDRHDLIENLTRSKITSDEIANRYRENEFNERQINLARLCYVSLARRGSLLYFLINYLSRLNIMYQFSLTWFQRTFHSCILDYDTNRRMSMTNLTSDLDSLQRHNQQRRNSSLLSSLMSSPRHSIVEEPTADHASTHRRGSAKSFVTAINPQQREATLRLMVDRLTYTIYQLVSWSLFAEHQLLFSFLLTTTIEREINSDEKNKHSTAASEIILEEDGQEQQETKSEREAKLAHITRDEWTCFMSPMLATISEDKLAFINEQLPSLYLICQELLQDADQEFFKHPNAYLYLSRNEKYSHLSRFRCILLVKILRPDLLLPSISQYVAEKMGSKFLSSGFADIQDIYAHSSPQAPIVLLLSPGTDPTSLLLRFAKETRGSASHLDVISLGQGQGPKVEEVLSKALTLKGRWIFLHNCHLSASFMPRLRVLVNNFSKPGLELDSQFRLFLSTKPDAHFPLELLQLGLKMTIEWPVGLKSSLLQTFGPTGIVNEKVYENETLGPNWRRLVFNLAFFHAVIHERKKFGALGWNLSYEFNQSDLEVAVLELENLVRRSKNQVPSFDVFCYLAGSVIYGGRVTDEFDRRRLLRIIERFYCPETLEENYSYAGDETYTAPSLDLNFSGLLSYINALPDFDDPRVFGMHPNTNRALMYVQASRVVEMLVTIEPQYRMMISLGTSSDSDAACMAIIEDIKATLPLSIETGFGPQARRITFENALAKISERLEHKYHAYSIFFSLLKQEIRAYNELLELVHATCADLRRALLGETVVNEVLEETQRTLLMHEMPRIWRKRSYPSTKSLRAWISDHLLRIAFFKDWTRLIVTYVEDNKTLSPLPPTFNIGAFYYPKGLFSAILQSSARSIALPIDQLKFSYQVLDQKEERLVSQPSTSTNDITNGITIDGIYLDGAQWDYELHQIVDCTSQQRTHRLPPLLCKLVPKGTDNLDSTNVYECPVYLTASRAVSASQASKHLVGTVTIPCSETESFWTTRSIAGILEIDE</sequence>
<dbReference type="GO" id="GO:0051959">
    <property type="term" value="F:dynein light intermediate chain binding"/>
    <property type="evidence" value="ECO:0007669"/>
    <property type="project" value="InterPro"/>
</dbReference>
<dbReference type="Gene3D" id="1.20.920.20">
    <property type="match status" value="1"/>
</dbReference>
<dbReference type="SUPFAM" id="SSF52540">
    <property type="entry name" value="P-loop containing nucleoside triphosphate hydrolases"/>
    <property type="match status" value="4"/>
</dbReference>
<keyword evidence="12" id="KW-0206">Cytoskeleton</keyword>
<evidence type="ECO:0000256" key="7">
    <source>
        <dbReference type="ARBA" id="ARBA00022840"/>
    </source>
</evidence>
<dbReference type="Gene3D" id="1.10.8.720">
    <property type="entry name" value="Region D6 of dynein motor"/>
    <property type="match status" value="1"/>
</dbReference>
<dbReference type="PANTHER" id="PTHR22878">
    <property type="entry name" value="DYNEIN HEAVY CHAIN 6, AXONEMAL-LIKE-RELATED"/>
    <property type="match status" value="1"/>
</dbReference>
<comment type="similarity">
    <text evidence="2">Belongs to the dynein heavy chain family.</text>
</comment>
<dbReference type="FunFam" id="1.20.920.20:FF:000001">
    <property type="entry name" value="dynein heavy chain 2, axonemal"/>
    <property type="match status" value="1"/>
</dbReference>
<dbReference type="FunFam" id="3.40.50.300:FF:000049">
    <property type="entry name" value="Dynein, axonemal, heavy chain 5"/>
    <property type="match status" value="1"/>
</dbReference>
<dbReference type="InterPro" id="IPR026983">
    <property type="entry name" value="DHC"/>
</dbReference>
<dbReference type="InterPro" id="IPR043157">
    <property type="entry name" value="Dynein_AAA1S"/>
</dbReference>
<proteinExistence type="inferred from homology"/>
<dbReference type="InterPro" id="IPR003593">
    <property type="entry name" value="AAA+_ATPase"/>
</dbReference>
<dbReference type="FunFam" id="3.40.50.300:FF:000320">
    <property type="entry name" value="Dynein, axonemal, heavy chain 5"/>
    <property type="match status" value="1"/>
</dbReference>
<dbReference type="InterPro" id="IPR041466">
    <property type="entry name" value="Dynein_AAA5_ext"/>
</dbReference>
<dbReference type="GO" id="GO:0005930">
    <property type="term" value="C:axoneme"/>
    <property type="evidence" value="ECO:0007669"/>
    <property type="project" value="UniProtKB-SubCell"/>
</dbReference>
<dbReference type="Pfam" id="PF17852">
    <property type="entry name" value="Dynein_AAA_lid"/>
    <property type="match status" value="1"/>
</dbReference>
<dbReference type="InterPro" id="IPR013602">
    <property type="entry name" value="Dynein_heavy_linker"/>
</dbReference>
<dbReference type="EMBL" id="CAJNOW010010359">
    <property type="protein sequence ID" value="CAF1579453.1"/>
    <property type="molecule type" value="Genomic_DNA"/>
</dbReference>
<evidence type="ECO:0000256" key="4">
    <source>
        <dbReference type="ARBA" id="ARBA00022701"/>
    </source>
</evidence>
<keyword evidence="5" id="KW-0677">Repeat</keyword>
<dbReference type="FunFam" id="3.40.50.300:FF:000063">
    <property type="entry name" value="dynein heavy chain 6, axonemal"/>
    <property type="match status" value="1"/>
</dbReference>
<dbReference type="Gene3D" id="1.20.58.1120">
    <property type="match status" value="1"/>
</dbReference>
<dbReference type="Pfam" id="PF12777">
    <property type="entry name" value="MT"/>
    <property type="match status" value="1"/>
</dbReference>
<dbReference type="Pfam" id="PF03028">
    <property type="entry name" value="Dynein_heavy"/>
    <property type="match status" value="1"/>
</dbReference>
<evidence type="ECO:0000256" key="10">
    <source>
        <dbReference type="ARBA" id="ARBA00023069"/>
    </source>
</evidence>
<dbReference type="Gene3D" id="3.10.490.20">
    <property type="match status" value="1"/>
</dbReference>
<dbReference type="Pfam" id="PF18199">
    <property type="entry name" value="Dynein_C"/>
    <property type="match status" value="1"/>
</dbReference>
<name>A0A815Z527_9BILA</name>